<feature type="region of interest" description="Disordered" evidence="1">
    <location>
        <begin position="113"/>
        <end position="133"/>
    </location>
</feature>
<sequence>MVIENGYFLAKFQNKDDFEKVLSQGSWIIYRQYLTVQSWTTDFNLMQPYLSVVKEWIRLSGSVGMKISLKEGVLDPSRHWAIFLKKNLASVGEKELKGNSSVETRNGIYVGKGRGNGGKAESNRNGKILNKTI</sequence>
<keyword evidence="4" id="KW-1185">Reference proteome</keyword>
<dbReference type="Proteomes" id="UP001358586">
    <property type="component" value="Chromosome 1"/>
</dbReference>
<protein>
    <recommendedName>
        <fullName evidence="2">DUF4283 domain-containing protein</fullName>
    </recommendedName>
</protein>
<dbReference type="InterPro" id="IPR025558">
    <property type="entry name" value="DUF4283"/>
</dbReference>
<evidence type="ECO:0000256" key="1">
    <source>
        <dbReference type="SAM" id="MobiDB-lite"/>
    </source>
</evidence>
<feature type="domain" description="DUF4283" evidence="2">
    <location>
        <begin position="3"/>
        <end position="46"/>
    </location>
</feature>
<reference evidence="3 4" key="1">
    <citation type="submission" date="2023-03" db="EMBL/GenBank/DDBJ databases">
        <title>WGS of Gossypium arboreum.</title>
        <authorList>
            <person name="Yu D."/>
        </authorList>
    </citation>
    <scope>NUCLEOTIDE SEQUENCE [LARGE SCALE GENOMIC DNA]</scope>
    <source>
        <tissue evidence="3">Leaf</tissue>
    </source>
</reference>
<dbReference type="InterPro" id="IPR040256">
    <property type="entry name" value="At4g02000-like"/>
</dbReference>
<proteinExistence type="predicted"/>
<organism evidence="3 4">
    <name type="scientific">Gossypium arboreum</name>
    <name type="common">Tree cotton</name>
    <name type="synonym">Gossypium nanking</name>
    <dbReference type="NCBI Taxonomy" id="29729"/>
    <lineage>
        <taxon>Eukaryota</taxon>
        <taxon>Viridiplantae</taxon>
        <taxon>Streptophyta</taxon>
        <taxon>Embryophyta</taxon>
        <taxon>Tracheophyta</taxon>
        <taxon>Spermatophyta</taxon>
        <taxon>Magnoliopsida</taxon>
        <taxon>eudicotyledons</taxon>
        <taxon>Gunneridae</taxon>
        <taxon>Pentapetalae</taxon>
        <taxon>rosids</taxon>
        <taxon>malvids</taxon>
        <taxon>Malvales</taxon>
        <taxon>Malvaceae</taxon>
        <taxon>Malvoideae</taxon>
        <taxon>Gossypium</taxon>
    </lineage>
</organism>
<evidence type="ECO:0000259" key="2">
    <source>
        <dbReference type="Pfam" id="PF14111"/>
    </source>
</evidence>
<dbReference type="Pfam" id="PF14111">
    <property type="entry name" value="DUF4283"/>
    <property type="match status" value="1"/>
</dbReference>
<comment type="caution">
    <text evidence="3">The sequence shown here is derived from an EMBL/GenBank/DDBJ whole genome shotgun (WGS) entry which is preliminary data.</text>
</comment>
<evidence type="ECO:0000313" key="4">
    <source>
        <dbReference type="Proteomes" id="UP001358586"/>
    </source>
</evidence>
<dbReference type="PANTHER" id="PTHR31286:SF173">
    <property type="entry name" value="DUF4283 DOMAIN-CONTAINING PROTEIN"/>
    <property type="match status" value="1"/>
</dbReference>
<evidence type="ECO:0000313" key="3">
    <source>
        <dbReference type="EMBL" id="KAK5846648.1"/>
    </source>
</evidence>
<dbReference type="PANTHER" id="PTHR31286">
    <property type="entry name" value="GLYCINE-RICH CELL WALL STRUCTURAL PROTEIN 1.8-LIKE"/>
    <property type="match status" value="1"/>
</dbReference>
<dbReference type="EMBL" id="JARKNE010000001">
    <property type="protein sequence ID" value="KAK5846648.1"/>
    <property type="molecule type" value="Genomic_DNA"/>
</dbReference>
<accession>A0ABR0R633</accession>
<gene>
    <name evidence="3" type="ORF">PVK06_002945</name>
</gene>
<name>A0ABR0R633_GOSAR</name>